<dbReference type="OrthoDB" id="8432393at2"/>
<protein>
    <recommendedName>
        <fullName evidence="1">GGDEF domain-containing protein</fullName>
    </recommendedName>
</protein>
<dbReference type="SUPFAM" id="SSF55073">
    <property type="entry name" value="Nucleotide cyclase"/>
    <property type="match status" value="1"/>
</dbReference>
<dbReference type="PROSITE" id="PS50887">
    <property type="entry name" value="GGDEF"/>
    <property type="match status" value="1"/>
</dbReference>
<proteinExistence type="predicted"/>
<evidence type="ECO:0000313" key="2">
    <source>
        <dbReference type="EMBL" id="OLS62540.1"/>
    </source>
</evidence>
<name>A0A1Q9R553_PSEPU</name>
<sequence>MTVTTLRVAAIGPGHLTLPTSTTCFTTVEDLLEQPAFDVLILTGSPEQNAESAQKLRRHPAYTLSLIYCLGDHPLTEALCDGLPPADPAPAFHQWRERLALFNRGRAPEGPEAQLIAWLWLRAPGQLKALRKPDSPALYHYPLIDALGDDQLNGHALVQSLVQRNLLDSVSLVDRIRLCRRCGSGHLNYVDVCVECTSLDIVREPSLHCFTCGHVGAQAEYLKDGVLVCPNCLTRLRHIGTDYDRPLENYRCQSCSAFFVDGDIQARCLDCGEHHAPDELLVRQVHDHRLSETGLISARQGLERDFDQYFGGLSLVGVNAFKTLLDWQLELIARHGSPTFALLGIRFKNLGGALARLGPQRGHALLDTLIERIQVAIRDTDRCTRTSEEQLWLLLMCTDRVGLERVTERLNQISELFVGQDLQDIVLTTSGCVAPADLAEKEDAELLMARLAGAL</sequence>
<comment type="caution">
    <text evidence="2">The sequence shown here is derived from an EMBL/GenBank/DDBJ whole genome shotgun (WGS) entry which is preliminary data.</text>
</comment>
<reference evidence="2 3" key="1">
    <citation type="submission" date="2016-10" db="EMBL/GenBank/DDBJ databases">
        <title>Genome Sequence of Pseudomonas putida GM4FR.</title>
        <authorList>
            <person name="Poehlein A."/>
            <person name="Wemheuer F."/>
            <person name="Hollensteiner J."/>
            <person name="Wemheuer B."/>
        </authorList>
    </citation>
    <scope>NUCLEOTIDE SEQUENCE [LARGE SCALE GENOMIC DNA]</scope>
    <source>
        <strain evidence="2 3">GM4FR</strain>
    </source>
</reference>
<dbReference type="InterPro" id="IPR043128">
    <property type="entry name" value="Rev_trsase/Diguanyl_cyclase"/>
</dbReference>
<accession>A0A1Q9R553</accession>
<evidence type="ECO:0000259" key="1">
    <source>
        <dbReference type="PROSITE" id="PS50887"/>
    </source>
</evidence>
<gene>
    <name evidence="2" type="ORF">PSEMO_24900</name>
</gene>
<dbReference type="RefSeq" id="WP_075803419.1">
    <property type="nucleotide sequence ID" value="NZ_MKZO01000021.1"/>
</dbReference>
<dbReference type="Proteomes" id="UP000186736">
    <property type="component" value="Unassembled WGS sequence"/>
</dbReference>
<dbReference type="Pfam" id="PF00990">
    <property type="entry name" value="GGDEF"/>
    <property type="match status" value="1"/>
</dbReference>
<organism evidence="2 3">
    <name type="scientific">Pseudomonas putida</name>
    <name type="common">Arthrobacter siderocapsulatus</name>
    <dbReference type="NCBI Taxonomy" id="303"/>
    <lineage>
        <taxon>Bacteria</taxon>
        <taxon>Pseudomonadati</taxon>
        <taxon>Pseudomonadota</taxon>
        <taxon>Gammaproteobacteria</taxon>
        <taxon>Pseudomonadales</taxon>
        <taxon>Pseudomonadaceae</taxon>
        <taxon>Pseudomonas</taxon>
    </lineage>
</organism>
<dbReference type="Pfam" id="PF18551">
    <property type="entry name" value="TackOD1"/>
    <property type="match status" value="1"/>
</dbReference>
<dbReference type="Gene3D" id="3.30.70.270">
    <property type="match status" value="1"/>
</dbReference>
<dbReference type="InterPro" id="IPR000160">
    <property type="entry name" value="GGDEF_dom"/>
</dbReference>
<dbReference type="InterPro" id="IPR040572">
    <property type="entry name" value="TackOD1"/>
</dbReference>
<dbReference type="AlphaFoldDB" id="A0A1Q9R553"/>
<dbReference type="InterPro" id="IPR029787">
    <property type="entry name" value="Nucleotide_cyclase"/>
</dbReference>
<feature type="domain" description="GGDEF" evidence="1">
    <location>
        <begin position="338"/>
        <end position="455"/>
    </location>
</feature>
<dbReference type="EMBL" id="MKZO01000021">
    <property type="protein sequence ID" value="OLS62540.1"/>
    <property type="molecule type" value="Genomic_DNA"/>
</dbReference>
<evidence type="ECO:0000313" key="3">
    <source>
        <dbReference type="Proteomes" id="UP000186736"/>
    </source>
</evidence>